<dbReference type="PANTHER" id="PTHR47152">
    <property type="entry name" value="SLR2084 PROTEIN-RELATED"/>
    <property type="match status" value="1"/>
</dbReference>
<keyword evidence="2" id="KW-0255">Endonuclease</keyword>
<keyword evidence="2" id="KW-0540">Nuclease</keyword>
<dbReference type="Proteomes" id="UP000767446">
    <property type="component" value="Unassembled WGS sequence"/>
</dbReference>
<dbReference type="PANTHER" id="PTHR47152:SF1">
    <property type="entry name" value="SLL1186 PROTEIN"/>
    <property type="match status" value="1"/>
</dbReference>
<proteinExistence type="predicted"/>
<protein>
    <submittedName>
        <fullName evidence="2">Uma2 family endonuclease</fullName>
    </submittedName>
</protein>
<sequence length="212" mass="24018">MAVTIPLPTIQLAPGSKISIPDLSWQKFEAILQDLGENRNTRITYYQGILEIMSPLALHERPHRIIAYIITAILEKQGRNWEDFGSTTLKYPEIAGIEPDTCFYIQNADLVKGCTNLDLSKYPPPDLAIECDVTSKTAINAYQALRVPEVWIYSDRQLQIYIFSEQGYYSTASSPTFPDLPIIEIIPQLIQKAIERGTSQMLKEFKASFSKN</sequence>
<evidence type="ECO:0000313" key="2">
    <source>
        <dbReference type="EMBL" id="MBR8829293.1"/>
    </source>
</evidence>
<dbReference type="InterPro" id="IPR011335">
    <property type="entry name" value="Restrct_endonuc-II-like"/>
</dbReference>
<organism evidence="2 3">
    <name type="scientific">Gomphosphaeria aponina SAG 52.96 = DSM 107014</name>
    <dbReference type="NCBI Taxonomy" id="1521640"/>
    <lineage>
        <taxon>Bacteria</taxon>
        <taxon>Bacillati</taxon>
        <taxon>Cyanobacteriota</taxon>
        <taxon>Cyanophyceae</taxon>
        <taxon>Oscillatoriophycideae</taxon>
        <taxon>Chroococcales</taxon>
        <taxon>Gomphosphaeriaceae</taxon>
        <taxon>Gomphosphaeria</taxon>
    </lineage>
</organism>
<dbReference type="InterPro" id="IPR008538">
    <property type="entry name" value="Uma2"/>
</dbReference>
<dbReference type="InterPro" id="IPR012296">
    <property type="entry name" value="Nuclease_put_TT1808"/>
</dbReference>
<reference evidence="2" key="1">
    <citation type="submission" date="2021-02" db="EMBL/GenBank/DDBJ databases">
        <title>Metagenome analyses of Stigonema ocellatum DSM 106950, Chlorogloea purpurea SAG 13.99 and Gomphosphaeria aponina DSM 107014.</title>
        <authorList>
            <person name="Marter P."/>
            <person name="Huang S."/>
        </authorList>
    </citation>
    <scope>NUCLEOTIDE SEQUENCE</scope>
    <source>
        <strain evidence="2">JP213</strain>
    </source>
</reference>
<evidence type="ECO:0000313" key="3">
    <source>
        <dbReference type="Proteomes" id="UP000767446"/>
    </source>
</evidence>
<feature type="domain" description="Putative restriction endonuclease" evidence="1">
    <location>
        <begin position="25"/>
        <end position="187"/>
    </location>
</feature>
<evidence type="ECO:0000259" key="1">
    <source>
        <dbReference type="Pfam" id="PF05685"/>
    </source>
</evidence>
<dbReference type="SUPFAM" id="SSF52980">
    <property type="entry name" value="Restriction endonuclease-like"/>
    <property type="match status" value="1"/>
</dbReference>
<dbReference type="EMBL" id="JADQBC010000122">
    <property type="protein sequence ID" value="MBR8829293.1"/>
    <property type="molecule type" value="Genomic_DNA"/>
</dbReference>
<dbReference type="GO" id="GO:0004519">
    <property type="term" value="F:endonuclease activity"/>
    <property type="evidence" value="ECO:0007669"/>
    <property type="project" value="UniProtKB-KW"/>
</dbReference>
<dbReference type="Gene3D" id="3.90.1570.10">
    <property type="entry name" value="tt1808, chain A"/>
    <property type="match status" value="1"/>
</dbReference>
<comment type="caution">
    <text evidence="2">The sequence shown here is derived from an EMBL/GenBank/DDBJ whole genome shotgun (WGS) entry which is preliminary data.</text>
</comment>
<dbReference type="Pfam" id="PF05685">
    <property type="entry name" value="Uma2"/>
    <property type="match status" value="1"/>
</dbReference>
<gene>
    <name evidence="2" type="ORF">DSM107014_15580</name>
</gene>
<dbReference type="CDD" id="cd06260">
    <property type="entry name" value="DUF820-like"/>
    <property type="match status" value="1"/>
</dbReference>
<dbReference type="AlphaFoldDB" id="A0A941GWT8"/>
<keyword evidence="2" id="KW-0378">Hydrolase</keyword>
<accession>A0A941GWT8</accession>
<name>A0A941GWT8_9CHRO</name>